<keyword evidence="8" id="KW-0175">Coiled coil</keyword>
<evidence type="ECO:0000313" key="11">
    <source>
        <dbReference type="Proteomes" id="UP001054902"/>
    </source>
</evidence>
<sequence>MANVTDPLARPIHGTNPQNLIEYITRQRIYDSQYWKEQLFGCTATDVAEKAASQLTAIGGVFGGNAKPTRFLCLILKLLQIQPDDEIVDELIKNDSFKYIRALGAFYLRLTGRPSDIYEKLEVLYADSRKLKYRNPSDWSLIHMDEFIDQLLTEDRVCGIALPRLPSREVLVESGYLEGPRISPISKLLGGDSILTDLNDQDIDINSLENEVEKIQNILIEMVKQGNKCASEALSERGMNIDDILKTEKSEIYTKEKGKKKSKSKFGTLFKVSTTGKSPNESKADQSSEHGVFENSDEYWNDERAKLGLKPLRK</sequence>
<name>A0AAD3HCE3_9STRA</name>
<keyword evidence="4 7" id="KW-0747">Spliceosome</keyword>
<organism evidence="10 11">
    <name type="scientific">Chaetoceros tenuissimus</name>
    <dbReference type="NCBI Taxonomy" id="426638"/>
    <lineage>
        <taxon>Eukaryota</taxon>
        <taxon>Sar</taxon>
        <taxon>Stramenopiles</taxon>
        <taxon>Ochrophyta</taxon>
        <taxon>Bacillariophyta</taxon>
        <taxon>Coscinodiscophyceae</taxon>
        <taxon>Chaetocerotophycidae</taxon>
        <taxon>Chaetocerotales</taxon>
        <taxon>Chaetocerotaceae</taxon>
        <taxon>Chaetoceros</taxon>
    </lineage>
</organism>
<dbReference type="GO" id="GO:0000398">
    <property type="term" value="P:mRNA splicing, via spliceosome"/>
    <property type="evidence" value="ECO:0007669"/>
    <property type="project" value="UniProtKB-UniRule"/>
</dbReference>
<keyword evidence="5 7" id="KW-0508">mRNA splicing</keyword>
<reference evidence="10 11" key="1">
    <citation type="journal article" date="2021" name="Sci. Rep.">
        <title>The genome of the diatom Chaetoceros tenuissimus carries an ancient integrated fragment of an extant virus.</title>
        <authorList>
            <person name="Hongo Y."/>
            <person name="Kimura K."/>
            <person name="Takaki Y."/>
            <person name="Yoshida Y."/>
            <person name="Baba S."/>
            <person name="Kobayashi G."/>
            <person name="Nagasaki K."/>
            <person name="Hano T."/>
            <person name="Tomaru Y."/>
        </authorList>
    </citation>
    <scope>NUCLEOTIDE SEQUENCE [LARGE SCALE GENOMIC DNA]</scope>
    <source>
        <strain evidence="10 11">NIES-3715</strain>
    </source>
</reference>
<evidence type="ECO:0000256" key="4">
    <source>
        <dbReference type="ARBA" id="ARBA00022728"/>
    </source>
</evidence>
<evidence type="ECO:0000256" key="6">
    <source>
        <dbReference type="ARBA" id="ARBA00023242"/>
    </source>
</evidence>
<dbReference type="AlphaFoldDB" id="A0AAD3HCE3"/>
<feature type="coiled-coil region" evidence="8">
    <location>
        <begin position="198"/>
        <end position="225"/>
    </location>
</feature>
<keyword evidence="11" id="KW-1185">Reference proteome</keyword>
<dbReference type="EMBL" id="BLLK01000062">
    <property type="protein sequence ID" value="GFH58682.1"/>
    <property type="molecule type" value="Genomic_DNA"/>
</dbReference>
<evidence type="ECO:0000256" key="7">
    <source>
        <dbReference type="RuleBase" id="RU367025"/>
    </source>
</evidence>
<dbReference type="GO" id="GO:0005681">
    <property type="term" value="C:spliceosomal complex"/>
    <property type="evidence" value="ECO:0007669"/>
    <property type="project" value="UniProtKB-KW"/>
</dbReference>
<keyword evidence="3 7" id="KW-0507">mRNA processing</keyword>
<feature type="compositionally biased region" description="Basic and acidic residues" evidence="9">
    <location>
        <begin position="280"/>
        <end position="292"/>
    </location>
</feature>
<evidence type="ECO:0000256" key="2">
    <source>
        <dbReference type="ARBA" id="ARBA00006164"/>
    </source>
</evidence>
<dbReference type="PANTHER" id="PTHR23142">
    <property type="entry name" value="PRE-MRNA-SPLICING FACTOR 38A-RELATED"/>
    <property type="match status" value="1"/>
</dbReference>
<dbReference type="InterPro" id="IPR005037">
    <property type="entry name" value="PRP38"/>
</dbReference>
<evidence type="ECO:0000256" key="9">
    <source>
        <dbReference type="SAM" id="MobiDB-lite"/>
    </source>
</evidence>
<keyword evidence="6 7" id="KW-0539">Nucleus</keyword>
<feature type="region of interest" description="Disordered" evidence="9">
    <location>
        <begin position="270"/>
        <end position="297"/>
    </location>
</feature>
<comment type="function">
    <text evidence="7">Required for pre-mRNA splicing.</text>
</comment>
<dbReference type="Proteomes" id="UP001054902">
    <property type="component" value="Unassembled WGS sequence"/>
</dbReference>
<comment type="caution">
    <text evidence="10">The sequence shown here is derived from an EMBL/GenBank/DDBJ whole genome shotgun (WGS) entry which is preliminary data.</text>
</comment>
<dbReference type="Pfam" id="PF03371">
    <property type="entry name" value="PRP38"/>
    <property type="match status" value="1"/>
</dbReference>
<evidence type="ECO:0000256" key="8">
    <source>
        <dbReference type="SAM" id="Coils"/>
    </source>
</evidence>
<evidence type="ECO:0000256" key="1">
    <source>
        <dbReference type="ARBA" id="ARBA00004123"/>
    </source>
</evidence>
<evidence type="ECO:0000256" key="3">
    <source>
        <dbReference type="ARBA" id="ARBA00022664"/>
    </source>
</evidence>
<proteinExistence type="inferred from homology"/>
<evidence type="ECO:0000313" key="10">
    <source>
        <dbReference type="EMBL" id="GFH58682.1"/>
    </source>
</evidence>
<evidence type="ECO:0000256" key="5">
    <source>
        <dbReference type="ARBA" id="ARBA00023187"/>
    </source>
</evidence>
<comment type="subcellular location">
    <subcellularLocation>
        <location evidence="1 7">Nucleus</location>
    </subcellularLocation>
</comment>
<comment type="similarity">
    <text evidence="2 7">Belongs to the PRP38 family.</text>
</comment>
<protein>
    <recommendedName>
        <fullName evidence="7">Pre-mRNA-splicing factor 38</fullName>
    </recommendedName>
</protein>
<gene>
    <name evidence="10" type="ORF">CTEN210_15158</name>
</gene>
<accession>A0AAD3HCE3</accession>